<name>A0A173VLF4_PARDI</name>
<proteinExistence type="predicted"/>
<dbReference type="RefSeq" id="WP_057319763.1">
    <property type="nucleotide sequence ID" value="NZ_CYXP01000007.1"/>
</dbReference>
<dbReference type="EMBL" id="JAQMPJ010000006">
    <property type="protein sequence ID" value="MDB9005155.1"/>
    <property type="molecule type" value="Genomic_DNA"/>
</dbReference>
<accession>A0A173VLF4</accession>
<organism evidence="2 4">
    <name type="scientific">Parabacteroides distasonis</name>
    <dbReference type="NCBI Taxonomy" id="823"/>
    <lineage>
        <taxon>Bacteria</taxon>
        <taxon>Pseudomonadati</taxon>
        <taxon>Bacteroidota</taxon>
        <taxon>Bacteroidia</taxon>
        <taxon>Bacteroidales</taxon>
        <taxon>Tannerellaceae</taxon>
        <taxon>Parabacteroides</taxon>
    </lineage>
</organism>
<evidence type="ECO:0000313" key="3">
    <source>
        <dbReference type="EMBL" id="MDB9005155.1"/>
    </source>
</evidence>
<dbReference type="InterPro" id="IPR024404">
    <property type="entry name" value="Lipid-bd_put"/>
</dbReference>
<dbReference type="PROSITE" id="PS51257">
    <property type="entry name" value="PROKAR_LIPOPROTEIN"/>
    <property type="match status" value="1"/>
</dbReference>
<sequence>MKKIYKLLAVLLAIVTFSSCETYGDYDVEYSPIYPLSGEWIVNIYDANGQLLPDAEGYTCNTYNTADNVADKMWVKMSTASATWGILGKVNCNVQGLDFSGDNVPNLVDSADGTTSETTFTISGGKVTLDGYDTKTGYKADAIEFTLTSSKYPGQTMVVKGFRKTGWAGEDY</sequence>
<dbReference type="Proteomes" id="UP000095591">
    <property type="component" value="Unassembled WGS sequence"/>
</dbReference>
<dbReference type="InterPro" id="IPR038668">
    <property type="entry name" value="Lipid-bd_sf"/>
</dbReference>
<dbReference type="Gene3D" id="2.40.128.220">
    <property type="match status" value="1"/>
</dbReference>
<evidence type="ECO:0000313" key="4">
    <source>
        <dbReference type="Proteomes" id="UP000095591"/>
    </source>
</evidence>
<dbReference type="EMBL" id="CYXP01000007">
    <property type="protein sequence ID" value="CUN26828.1"/>
    <property type="molecule type" value="Genomic_DNA"/>
</dbReference>
<keyword evidence="1" id="KW-0732">Signal</keyword>
<keyword evidence="2" id="KW-0378">Hydrolase</keyword>
<feature type="chain" id="PRO_5008013948" evidence="1">
    <location>
        <begin position="23"/>
        <end position="172"/>
    </location>
</feature>
<evidence type="ECO:0000256" key="1">
    <source>
        <dbReference type="SAM" id="SignalP"/>
    </source>
</evidence>
<evidence type="ECO:0000313" key="2">
    <source>
        <dbReference type="EMBL" id="CUN26828.1"/>
    </source>
</evidence>
<reference evidence="2 4" key="1">
    <citation type="submission" date="2015-09" db="EMBL/GenBank/DDBJ databases">
        <authorList>
            <consortium name="Pathogen Informatics"/>
        </authorList>
    </citation>
    <scope>NUCLEOTIDE SEQUENCE [LARGE SCALE GENOMIC DNA]</scope>
    <source>
        <strain evidence="2 4">2789STDY5608872</strain>
    </source>
</reference>
<feature type="signal peptide" evidence="1">
    <location>
        <begin position="1"/>
        <end position="22"/>
    </location>
</feature>
<protein>
    <submittedName>
        <fullName evidence="3">Lipid-binding protein</fullName>
    </submittedName>
    <submittedName>
        <fullName evidence="2">Lipid-binding putative hydrolase</fullName>
    </submittedName>
</protein>
<dbReference type="AlphaFoldDB" id="A0A173VLF4"/>
<dbReference type="GO" id="GO:0016787">
    <property type="term" value="F:hydrolase activity"/>
    <property type="evidence" value="ECO:0007669"/>
    <property type="project" value="UniProtKB-KW"/>
</dbReference>
<dbReference type="Pfam" id="PF12888">
    <property type="entry name" value="Lipid_bd"/>
    <property type="match status" value="1"/>
</dbReference>
<dbReference type="Proteomes" id="UP001210126">
    <property type="component" value="Unassembled WGS sequence"/>
</dbReference>
<gene>
    <name evidence="2" type="ORF">ERS852429_03087</name>
    <name evidence="3" type="ORF">PN599_09085</name>
</gene>
<reference evidence="3" key="2">
    <citation type="submission" date="2023-01" db="EMBL/GenBank/DDBJ databases">
        <title>Human gut microbiome strain richness.</title>
        <authorList>
            <person name="Chen-Liaw A."/>
        </authorList>
    </citation>
    <scope>NUCLEOTIDE SEQUENCE</scope>
    <source>
        <strain evidence="3">RTP21484st1_E5_RTP21484_190118</strain>
    </source>
</reference>